<dbReference type="GO" id="GO:0015740">
    <property type="term" value="P:C4-dicarboxylate transport"/>
    <property type="evidence" value="ECO:0007669"/>
    <property type="project" value="TreeGrafter"/>
</dbReference>
<reference evidence="11 12" key="1">
    <citation type="submission" date="2018-12" db="EMBL/GenBank/DDBJ databases">
        <authorList>
            <person name="Sun L."/>
            <person name="Chen Z."/>
        </authorList>
    </citation>
    <scope>NUCLEOTIDE SEQUENCE [LARGE SCALE GENOMIC DNA]</scope>
    <source>
        <strain evidence="11 12">LMG 29736</strain>
    </source>
</reference>
<keyword evidence="6 9" id="KW-1133">Transmembrane helix</keyword>
<comment type="similarity">
    <text evidence="8">Belongs to the TRAP transporter small permease family.</text>
</comment>
<dbReference type="AlphaFoldDB" id="A0A429X1A8"/>
<keyword evidence="4" id="KW-0997">Cell inner membrane</keyword>
<dbReference type="EMBL" id="QYTW02000037">
    <property type="protein sequence ID" value="RST57279.1"/>
    <property type="molecule type" value="Genomic_DNA"/>
</dbReference>
<evidence type="ECO:0000259" key="10">
    <source>
        <dbReference type="Pfam" id="PF04290"/>
    </source>
</evidence>
<dbReference type="PANTHER" id="PTHR35011">
    <property type="entry name" value="2,3-DIKETO-L-GULONATE TRAP TRANSPORTER SMALL PERMEASE PROTEIN YIAM"/>
    <property type="match status" value="1"/>
</dbReference>
<keyword evidence="7 9" id="KW-0472">Membrane</keyword>
<feature type="transmembrane region" description="Helical" evidence="9">
    <location>
        <begin position="42"/>
        <end position="64"/>
    </location>
</feature>
<dbReference type="InterPro" id="IPR055348">
    <property type="entry name" value="DctQ"/>
</dbReference>
<keyword evidence="5 9" id="KW-0812">Transmembrane</keyword>
<evidence type="ECO:0000256" key="6">
    <source>
        <dbReference type="ARBA" id="ARBA00022989"/>
    </source>
</evidence>
<organism evidence="11 12">
    <name type="scientific">Siminovitchia terrae</name>
    <name type="common">Bacillus terrae</name>
    <dbReference type="NCBI Taxonomy" id="1914933"/>
    <lineage>
        <taxon>Bacteria</taxon>
        <taxon>Bacillati</taxon>
        <taxon>Bacillota</taxon>
        <taxon>Bacilli</taxon>
        <taxon>Bacillales</taxon>
        <taxon>Bacillaceae</taxon>
        <taxon>Siminovitchia</taxon>
    </lineage>
</organism>
<evidence type="ECO:0000256" key="3">
    <source>
        <dbReference type="ARBA" id="ARBA00022475"/>
    </source>
</evidence>
<feature type="transmembrane region" description="Helical" evidence="9">
    <location>
        <begin position="126"/>
        <end position="148"/>
    </location>
</feature>
<keyword evidence="2" id="KW-0813">Transport</keyword>
<dbReference type="PANTHER" id="PTHR35011:SF2">
    <property type="entry name" value="2,3-DIKETO-L-GULONATE TRAP TRANSPORTER SMALL PERMEASE PROTEIN YIAM"/>
    <property type="match status" value="1"/>
</dbReference>
<evidence type="ECO:0000256" key="7">
    <source>
        <dbReference type="ARBA" id="ARBA00023136"/>
    </source>
</evidence>
<comment type="caution">
    <text evidence="11">The sequence shown here is derived from an EMBL/GenBank/DDBJ whole genome shotgun (WGS) entry which is preliminary data.</text>
</comment>
<evidence type="ECO:0000256" key="4">
    <source>
        <dbReference type="ARBA" id="ARBA00022519"/>
    </source>
</evidence>
<gene>
    <name evidence="11" type="ORF">D5F11_023390</name>
</gene>
<feature type="transmembrane region" description="Helical" evidence="9">
    <location>
        <begin position="85"/>
        <end position="106"/>
    </location>
</feature>
<dbReference type="GO" id="GO:0022857">
    <property type="term" value="F:transmembrane transporter activity"/>
    <property type="evidence" value="ECO:0007669"/>
    <property type="project" value="TreeGrafter"/>
</dbReference>
<dbReference type="RefSeq" id="WP_126646672.1">
    <property type="nucleotide sequence ID" value="NZ_QYTW02000037.1"/>
</dbReference>
<evidence type="ECO:0000256" key="1">
    <source>
        <dbReference type="ARBA" id="ARBA00004429"/>
    </source>
</evidence>
<sequence length="161" mass="18380">MKTLSNWVERIEKTASILLMAAITLVLFIAVVYRYFLSAPLFWANEAAIFMMTWLTFLGGSLGLKYKSQASITFLVDRFSVKGKRILLIITHIIILAALALLLYLSYEWVLTLSPQKSSSMRIPMWIPYLSVPVGLTFAFIHLLDYMVDLIKKTPKRSDVL</sequence>
<dbReference type="Pfam" id="PF04290">
    <property type="entry name" value="DctQ"/>
    <property type="match status" value="1"/>
</dbReference>
<evidence type="ECO:0000256" key="8">
    <source>
        <dbReference type="ARBA" id="ARBA00038436"/>
    </source>
</evidence>
<dbReference type="OrthoDB" id="9815614at2"/>
<feature type="transmembrane region" description="Helical" evidence="9">
    <location>
        <begin position="15"/>
        <end position="36"/>
    </location>
</feature>
<accession>A0A429X1A8</accession>
<dbReference type="InterPro" id="IPR007387">
    <property type="entry name" value="TRAP_DctQ"/>
</dbReference>
<feature type="domain" description="Tripartite ATP-independent periplasmic transporters DctQ component" evidence="10">
    <location>
        <begin position="23"/>
        <end position="151"/>
    </location>
</feature>
<evidence type="ECO:0000256" key="9">
    <source>
        <dbReference type="SAM" id="Phobius"/>
    </source>
</evidence>
<evidence type="ECO:0000313" key="12">
    <source>
        <dbReference type="Proteomes" id="UP000287296"/>
    </source>
</evidence>
<protein>
    <submittedName>
        <fullName evidence="11">TRAP transporter small permease</fullName>
    </submittedName>
</protein>
<evidence type="ECO:0000256" key="5">
    <source>
        <dbReference type="ARBA" id="ARBA00022692"/>
    </source>
</evidence>
<dbReference type="GO" id="GO:0005886">
    <property type="term" value="C:plasma membrane"/>
    <property type="evidence" value="ECO:0007669"/>
    <property type="project" value="UniProtKB-SubCell"/>
</dbReference>
<dbReference type="Proteomes" id="UP000287296">
    <property type="component" value="Unassembled WGS sequence"/>
</dbReference>
<proteinExistence type="inferred from homology"/>
<name>A0A429X1A8_SIMTE</name>
<keyword evidence="3" id="KW-1003">Cell membrane</keyword>
<evidence type="ECO:0000256" key="2">
    <source>
        <dbReference type="ARBA" id="ARBA00022448"/>
    </source>
</evidence>
<comment type="subcellular location">
    <subcellularLocation>
        <location evidence="1">Cell inner membrane</location>
        <topology evidence="1">Multi-pass membrane protein</topology>
    </subcellularLocation>
</comment>
<evidence type="ECO:0000313" key="11">
    <source>
        <dbReference type="EMBL" id="RST57279.1"/>
    </source>
</evidence>